<evidence type="ECO:0000256" key="1">
    <source>
        <dbReference type="SAM" id="Coils"/>
    </source>
</evidence>
<dbReference type="EMBL" id="CP036278">
    <property type="protein sequence ID" value="QDU54891.1"/>
    <property type="molecule type" value="Genomic_DNA"/>
</dbReference>
<evidence type="ECO:0000256" key="2">
    <source>
        <dbReference type="SAM" id="MobiDB-lite"/>
    </source>
</evidence>
<organism evidence="3 4">
    <name type="scientific">Aeoliella mucimassa</name>
    <dbReference type="NCBI Taxonomy" id="2527972"/>
    <lineage>
        <taxon>Bacteria</taxon>
        <taxon>Pseudomonadati</taxon>
        <taxon>Planctomycetota</taxon>
        <taxon>Planctomycetia</taxon>
        <taxon>Pirellulales</taxon>
        <taxon>Lacipirellulaceae</taxon>
        <taxon>Aeoliella</taxon>
    </lineage>
</organism>
<proteinExistence type="predicted"/>
<dbReference type="AlphaFoldDB" id="A0A518AJH3"/>
<dbReference type="KEGG" id="amuc:Pan181_10760"/>
<accession>A0A518AJH3</accession>
<dbReference type="Proteomes" id="UP000315750">
    <property type="component" value="Chromosome"/>
</dbReference>
<gene>
    <name evidence="3" type="ORF">Pan181_10760</name>
</gene>
<keyword evidence="1" id="KW-0175">Coiled coil</keyword>
<keyword evidence="4" id="KW-1185">Reference proteome</keyword>
<evidence type="ECO:0000313" key="4">
    <source>
        <dbReference type="Proteomes" id="UP000315750"/>
    </source>
</evidence>
<feature type="region of interest" description="Disordered" evidence="2">
    <location>
        <begin position="58"/>
        <end position="98"/>
    </location>
</feature>
<sequence>MYSDNKANDIHPALAIQASRIKPPGGKTKMDLRRTRLTQVLEAQQVTTRGIDVRKAPTNRFSHNWGHNSPPADLPKSTAEVGGESHDERTGFGGNRTIRFTSDARNGNLEDILKDQAFSCTMKKCCIRGFSMSVYRAFSLLSLATLSLLTTGTCLAEDYFLTIGGGTGATNNQLSIERNVIFQQNVLSEKRPDNPTQIVLFSDGDNPAPDVQARDPDFAETCPPARRLMAELLSDEDPDLIYRTHQVPNVEGPSDKGTLKRRLRQLSGKLKAGDRLIIYATGHGGGAESPYDYYYYDEEEEGENEYNEYDTSFYFYDSENVTASEFTSWLDRVPADVEVMMVMVQCYAGGFAHTIFHQADQELGVSSHARCGFFAQVHDRGAAGCTPNANESEYQEYSSYFWGALAGRTRTGEESIAADYNEDGKVSFAEAHAYAIIESETLDIPVRTSDAFLRHYSALGKKASSDDSEDEGSLGTLFGFLANKPAVEKDTELRKLEGSIAEIAKLARADQRAILEQLPEKLELPGKPTVESVRLVLAKVEAEQGLANVKRGSAYERYTNARMRVSEELLETWPELNASYSPLSMALVAERAEEFQEKVQGLASYEAYSRAKERREQYDEEAEALVHREAKLQRLLHTCESVVLEANLPKLMPQEMVDRYEKMVLMENGSL</sequence>
<evidence type="ECO:0008006" key="5">
    <source>
        <dbReference type="Google" id="ProtNLM"/>
    </source>
</evidence>
<protein>
    <recommendedName>
        <fullName evidence="5">Caspase domain protein</fullName>
    </recommendedName>
</protein>
<reference evidence="3 4" key="1">
    <citation type="submission" date="2019-02" db="EMBL/GenBank/DDBJ databases">
        <title>Deep-cultivation of Planctomycetes and their phenomic and genomic characterization uncovers novel biology.</title>
        <authorList>
            <person name="Wiegand S."/>
            <person name="Jogler M."/>
            <person name="Boedeker C."/>
            <person name="Pinto D."/>
            <person name="Vollmers J."/>
            <person name="Rivas-Marin E."/>
            <person name="Kohn T."/>
            <person name="Peeters S.H."/>
            <person name="Heuer A."/>
            <person name="Rast P."/>
            <person name="Oberbeckmann S."/>
            <person name="Bunk B."/>
            <person name="Jeske O."/>
            <person name="Meyerdierks A."/>
            <person name="Storesund J.E."/>
            <person name="Kallscheuer N."/>
            <person name="Luecker S."/>
            <person name="Lage O.M."/>
            <person name="Pohl T."/>
            <person name="Merkel B.J."/>
            <person name="Hornburger P."/>
            <person name="Mueller R.-W."/>
            <person name="Bruemmer F."/>
            <person name="Labrenz M."/>
            <person name="Spormann A.M."/>
            <person name="Op den Camp H."/>
            <person name="Overmann J."/>
            <person name="Amann R."/>
            <person name="Jetten M.S.M."/>
            <person name="Mascher T."/>
            <person name="Medema M.H."/>
            <person name="Devos D.P."/>
            <person name="Kaster A.-K."/>
            <person name="Ovreas L."/>
            <person name="Rohde M."/>
            <person name="Galperin M.Y."/>
            <person name="Jogler C."/>
        </authorList>
    </citation>
    <scope>NUCLEOTIDE SEQUENCE [LARGE SCALE GENOMIC DNA]</scope>
    <source>
        <strain evidence="3 4">Pan181</strain>
    </source>
</reference>
<feature type="coiled-coil region" evidence="1">
    <location>
        <begin position="608"/>
        <end position="635"/>
    </location>
</feature>
<dbReference type="Gene3D" id="3.40.50.1460">
    <property type="match status" value="1"/>
</dbReference>
<evidence type="ECO:0000313" key="3">
    <source>
        <dbReference type="EMBL" id="QDU54891.1"/>
    </source>
</evidence>
<name>A0A518AJH3_9BACT</name>